<proteinExistence type="predicted"/>
<dbReference type="Proteomes" id="UP000296455">
    <property type="component" value="Segment"/>
</dbReference>
<evidence type="ECO:0000313" key="3">
    <source>
        <dbReference type="Proteomes" id="UP000296455"/>
    </source>
</evidence>
<evidence type="ECO:0000313" key="2">
    <source>
        <dbReference type="EMBL" id="QBX06790.1"/>
    </source>
</evidence>
<feature type="region of interest" description="Disordered" evidence="1">
    <location>
        <begin position="98"/>
        <end position="119"/>
    </location>
</feature>
<organism evidence="2 3">
    <name type="scientific">Burkholderia phage BcepSaruman</name>
    <dbReference type="NCBI Taxonomy" id="2530032"/>
    <lineage>
        <taxon>Viruses</taxon>
        <taxon>Duplodnaviria</taxon>
        <taxon>Heunggongvirae</taxon>
        <taxon>Uroviricota</taxon>
        <taxon>Caudoviricetes</taxon>
        <taxon>Sarumanvirus</taxon>
        <taxon>Sarumanvirus bcepsaruman</taxon>
    </lineage>
</organism>
<protein>
    <submittedName>
        <fullName evidence="2">Uncharacterized protein</fullName>
    </submittedName>
</protein>
<gene>
    <name evidence="2" type="ORF">BcepSaruman_377</name>
</gene>
<evidence type="ECO:0000256" key="1">
    <source>
        <dbReference type="SAM" id="MobiDB-lite"/>
    </source>
</evidence>
<name>A0A4D5ZDL1_9CAUD</name>
<sequence>MSNAAVEAIKFALDQGLDGLSFLNAWLHGDFDVLRREWPEAPEDVYPVIGEVLDQKVPLPNGEYVLMYPTSTSEIEGDSNVQEVTFKVTFDQDNKVSPETLLGGAQSSQLGHRFGAPQS</sequence>
<dbReference type="EMBL" id="MK552140">
    <property type="protein sequence ID" value="QBX06790.1"/>
    <property type="molecule type" value="Genomic_DNA"/>
</dbReference>
<keyword evidence="3" id="KW-1185">Reference proteome</keyword>
<accession>A0A4D5ZDL1</accession>
<reference evidence="2 3" key="1">
    <citation type="submission" date="2019-02" db="EMBL/GenBank/DDBJ databases">
        <title>Complete genome sequence of Burkholderia cenocepacia phage BcepSaruman.</title>
        <authorList>
            <person name="Park K."/>
            <person name="Liu M."/>
            <person name="Gill J."/>
        </authorList>
    </citation>
    <scope>NUCLEOTIDE SEQUENCE [LARGE SCALE GENOMIC DNA]</scope>
</reference>